<keyword evidence="9" id="KW-0677">Repeat</keyword>
<evidence type="ECO:0000256" key="17">
    <source>
        <dbReference type="ARBA" id="ARBA00048679"/>
    </source>
</evidence>
<dbReference type="EC" id="2.7.11.1" evidence="2"/>
<dbReference type="GO" id="GO:0005524">
    <property type="term" value="F:ATP binding"/>
    <property type="evidence" value="ECO:0007669"/>
    <property type="project" value="UniProtKB-UniRule"/>
</dbReference>
<feature type="transmembrane region" description="Helical" evidence="20">
    <location>
        <begin position="1432"/>
        <end position="1456"/>
    </location>
</feature>
<dbReference type="GO" id="GO:0004674">
    <property type="term" value="F:protein serine/threonine kinase activity"/>
    <property type="evidence" value="ECO:0007669"/>
    <property type="project" value="UniProtKB-KW"/>
</dbReference>
<evidence type="ECO:0000256" key="6">
    <source>
        <dbReference type="ARBA" id="ARBA00022679"/>
    </source>
</evidence>
<dbReference type="Proteomes" id="UP000886595">
    <property type="component" value="Unassembled WGS sequence"/>
</dbReference>
<evidence type="ECO:0000259" key="22">
    <source>
        <dbReference type="PROSITE" id="PS50011"/>
    </source>
</evidence>
<feature type="compositionally biased region" description="Polar residues" evidence="19">
    <location>
        <begin position="925"/>
        <end position="934"/>
    </location>
</feature>
<dbReference type="CDD" id="cd14066">
    <property type="entry name" value="STKc_IRAK"/>
    <property type="match status" value="2"/>
</dbReference>
<keyword evidence="13 20" id="KW-1133">Transmembrane helix</keyword>
<feature type="transmembrane region" description="Helical" evidence="20">
    <location>
        <begin position="1468"/>
        <end position="1486"/>
    </location>
</feature>
<dbReference type="InterPro" id="IPR001611">
    <property type="entry name" value="Leu-rich_rpt"/>
</dbReference>
<reference evidence="23 24" key="1">
    <citation type="submission" date="2020-02" db="EMBL/GenBank/DDBJ databases">
        <authorList>
            <person name="Ma Q."/>
            <person name="Huang Y."/>
            <person name="Song X."/>
            <person name="Pei D."/>
        </authorList>
    </citation>
    <scope>NUCLEOTIDE SEQUENCE [LARGE SCALE GENOMIC DNA]</scope>
    <source>
        <strain evidence="23">Sxm20200214</strain>
        <tissue evidence="23">Leaf</tissue>
    </source>
</reference>
<evidence type="ECO:0000256" key="19">
    <source>
        <dbReference type="SAM" id="MobiDB-lite"/>
    </source>
</evidence>
<dbReference type="PANTHER" id="PTHR45631">
    <property type="entry name" value="OS07G0107800 PROTEIN-RELATED"/>
    <property type="match status" value="1"/>
</dbReference>
<comment type="subcellular location">
    <subcellularLocation>
        <location evidence="1">Membrane</location>
        <topology evidence="1">Single-pass membrane protein</topology>
    </subcellularLocation>
</comment>
<dbReference type="Pfam" id="PF12819">
    <property type="entry name" value="Malectin_like"/>
    <property type="match status" value="2"/>
</dbReference>
<dbReference type="PANTHER" id="PTHR45631:SF160">
    <property type="entry name" value="PROTEIN KINASE DOMAIN-CONTAINING PROTEIN"/>
    <property type="match status" value="1"/>
</dbReference>
<evidence type="ECO:0000256" key="13">
    <source>
        <dbReference type="ARBA" id="ARBA00022989"/>
    </source>
</evidence>
<dbReference type="FunFam" id="3.30.200.20:FF:000394">
    <property type="entry name" value="Leucine-rich repeat receptor-like protein kinase"/>
    <property type="match status" value="2"/>
</dbReference>
<dbReference type="InterPro" id="IPR024788">
    <property type="entry name" value="Malectin-like_Carb-bd_dom"/>
</dbReference>
<dbReference type="Gene3D" id="3.30.200.20">
    <property type="entry name" value="Phosphorylase Kinase, domain 1"/>
    <property type="match status" value="2"/>
</dbReference>
<keyword evidence="14 20" id="KW-0472">Membrane</keyword>
<dbReference type="InterPro" id="IPR032675">
    <property type="entry name" value="LRR_dom_sf"/>
</dbReference>
<dbReference type="SMART" id="SM00220">
    <property type="entry name" value="S_TKc"/>
    <property type="match status" value="2"/>
</dbReference>
<evidence type="ECO:0000256" key="11">
    <source>
        <dbReference type="ARBA" id="ARBA00022777"/>
    </source>
</evidence>
<name>A0A8X7VZS4_BRACI</name>
<accession>A0A8X7VZS4</accession>
<dbReference type="PROSITE" id="PS50011">
    <property type="entry name" value="PROTEIN_KINASE_DOM"/>
    <property type="match status" value="2"/>
</dbReference>
<keyword evidence="11" id="KW-0418">Kinase</keyword>
<dbReference type="PROSITE" id="PS00107">
    <property type="entry name" value="PROTEIN_KINASE_ATP"/>
    <property type="match status" value="2"/>
</dbReference>
<feature type="region of interest" description="Disordered" evidence="19">
    <location>
        <begin position="1793"/>
        <end position="1823"/>
    </location>
</feature>
<evidence type="ECO:0000256" key="5">
    <source>
        <dbReference type="ARBA" id="ARBA00022614"/>
    </source>
</evidence>
<keyword evidence="6" id="KW-0808">Transferase</keyword>
<keyword evidence="8 21" id="KW-0732">Signal</keyword>
<evidence type="ECO:0000256" key="16">
    <source>
        <dbReference type="ARBA" id="ARBA00047899"/>
    </source>
</evidence>
<evidence type="ECO:0000256" key="15">
    <source>
        <dbReference type="ARBA" id="ARBA00023170"/>
    </source>
</evidence>
<keyword evidence="10 18" id="KW-0547">Nucleotide-binding</keyword>
<dbReference type="InterPro" id="IPR017441">
    <property type="entry name" value="Protein_kinase_ATP_BS"/>
</dbReference>
<feature type="binding site" evidence="18">
    <location>
        <position position="587"/>
    </location>
    <ligand>
        <name>ATP</name>
        <dbReference type="ChEBI" id="CHEBI:30616"/>
    </ligand>
</feature>
<dbReference type="EMBL" id="JAAMPC010000003">
    <property type="protein sequence ID" value="KAG2321183.1"/>
    <property type="molecule type" value="Genomic_DNA"/>
</dbReference>
<evidence type="ECO:0000256" key="1">
    <source>
        <dbReference type="ARBA" id="ARBA00004167"/>
    </source>
</evidence>
<dbReference type="SUPFAM" id="SSF56112">
    <property type="entry name" value="Protein kinase-like (PK-like)"/>
    <property type="match status" value="2"/>
</dbReference>
<gene>
    <name evidence="23" type="ORF">Bca52824_014396</name>
</gene>
<evidence type="ECO:0000256" key="4">
    <source>
        <dbReference type="ARBA" id="ARBA00022553"/>
    </source>
</evidence>
<comment type="catalytic activity">
    <reaction evidence="16">
        <text>L-threonyl-[protein] + ATP = O-phospho-L-threonyl-[protein] + ADP + H(+)</text>
        <dbReference type="Rhea" id="RHEA:46608"/>
        <dbReference type="Rhea" id="RHEA-COMP:11060"/>
        <dbReference type="Rhea" id="RHEA-COMP:11605"/>
        <dbReference type="ChEBI" id="CHEBI:15378"/>
        <dbReference type="ChEBI" id="CHEBI:30013"/>
        <dbReference type="ChEBI" id="CHEBI:30616"/>
        <dbReference type="ChEBI" id="CHEBI:61977"/>
        <dbReference type="ChEBI" id="CHEBI:456216"/>
        <dbReference type="EC" id="2.7.11.1"/>
    </reaction>
</comment>
<dbReference type="InterPro" id="IPR011009">
    <property type="entry name" value="Kinase-like_dom_sf"/>
</dbReference>
<keyword evidence="12 18" id="KW-0067">ATP-binding</keyword>
<keyword evidence="4" id="KW-0597">Phosphoprotein</keyword>
<sequence length="1823" mass="203523">MGLPLISFTSIFAVLVLLVRAQDQSGFVSIDCGIPDDSSYNDESTDIKYVSDAAYVESGTIHSIDTQYQTSSLEKQNCYDVQPPRGKGFKYLIRTRFMYGNYDTLGKAPEFDLYLGVNIWDSVKIDNATMIITKEIIHTLRSDHVHVCLVDKNKGTPFLSVLELRLLKSDTYETPYDSLMLFKRWDLGGLGNAPVRYKDDVFDRIWIPLRFPKYTIFNASLTIDSNNDNGFKPARSVMNTATSPEDSIQDIILYWEPEDPTWKYYVYMHFAEVVELPSNETREFSVLLNKKSINMTDFSPRYLYTDTLFVQNPVSGPRLEFLLRRTDKSTLPPMINAIETYRVNEFLQSPTDQQDAQAIMMIKSKYGMKKNWLGDPCGPVNYPWKDINCSYVNNEPPRIVSLNLSFSGLTGEIDPAFSNLTSLQKLDLSNNSLTGKVPDFLGNLHNLTELNLEGNKLVGALPAKLQERSNNKSLVLRVGGNPDLCVSASCQNTSEQTKKNVYIIALVASVAGILGLVIAIALFLMYKKRNRSGGSNGVRTGPLDTTKRYYKYSEVVKITNNFERVLGQGGFGKVYHGFLNEEQVAVKILSESSTQGYREFRAEVELLLRVHHKNLTALIGYCNEAEKMALIYEFMANGTLGDYLSGQWKKSYVLSWEERIQISLDAAQGLEYLHSGCKPPIVQRDVKPANILINEKLQAKIADFGLSRSVALDGTNQSTTAVAGTIGYLDPEYQSMQQLSEMSDVYSFGVVLLEVVTGQPVILRSRATAENVHITDRVELLLSTGDIKGIVDPKLGERFDAGSAWKITEVAMACASRSSKNRPTMSQVVAELKESVSRARDGGGSGASSVTEPVMTAGESGMFPQASDLSQRHSEVAPEAWSDYSERRTEVARVFMSGATSRSDTARSLPKHGATTRSDERRSLAFSSLGNARTSPERPLAATQRGRPGMERLPSDERRSLRVLFLLELMISQGPFGFVSIDCGIPDSSSYNDEITYIKYISDAAYVESGTVHSIDPEFETSSLEKQFQNVRSFHDGKRNCYDVQPPSGKGFKYMIRTRFMYGNYDKLGKAPEFDLYLGVNLWDSVTIDNATTIVTKEIIHTLRSDHVHVCLVDTDKGTPFLSVLELRLLKSDTYETPYDSLMLYKRWDLGGLGNLPVRYKDDVFDRIWTPLRFPKYKIFSASLTVDSNNNNGFQPARLVMNTATSPEDSSQDISLFWEPDDPTWRYYVYMHFSEVVELPSNETREFLVLLNEKSMNMSAFSPRYLYTDTLYVAKLVSGPRLEFTLRTTDKSTLPPIINAVETYRFEILVQGIMIIKSKYGVKKNWLGDPCAPVNYPWKDINCSYVNNEPPRIISVNLSFSGLTGQIDPAFSNLTSLQKLNLEGNKLVGALPAKLLERSNDNSLVLRVGGNPDLCVSASCQNSKEKTKKKVYIIPLVGSIAGVFSLVIVTALLLMYKRGHRSGKNIKKLFKLIFLKVLGFLLIKTYHDILTGRSNGVRTGPLDTKRYYTYSEVVKVTSNFERELGQGGFGKVYHGILNEEQVAVKILSESSAQGYREFRAEVELLLRVHHKNLTALIGYCNAGKKMALIYEFMANGTLGDYLSGKKSYVLSWEERLQISLDAAQGLEYLHNGCKPPIVQRDVKPTNILINEKLQAKIADFGLSKSVALDGTNHDTTTVAGTIGYLDPEYQSMQQLSEKSDVYSFGVVLLEVVTGQPVILRSRTTAENIHITDRVELLLSTGDINGIVDPKLGERFDAGSAWKISEVAMVCASRSSKNRPTMCQVVAELKESVSRARDGGGSGASSVAEPAMTHVDSGMFPQAR</sequence>
<feature type="region of interest" description="Disordered" evidence="19">
    <location>
        <begin position="858"/>
        <end position="883"/>
    </location>
</feature>
<keyword evidence="7 20" id="KW-0812">Transmembrane</keyword>
<keyword evidence="3" id="KW-0723">Serine/threonine-protein kinase</keyword>
<dbReference type="SMART" id="SM00369">
    <property type="entry name" value="LRR_TYP"/>
    <property type="match status" value="3"/>
</dbReference>
<evidence type="ECO:0000256" key="12">
    <source>
        <dbReference type="ARBA" id="ARBA00022840"/>
    </source>
</evidence>
<feature type="domain" description="Protein kinase" evidence="22">
    <location>
        <begin position="1518"/>
        <end position="1792"/>
    </location>
</feature>
<dbReference type="OrthoDB" id="2017114at2759"/>
<dbReference type="SUPFAM" id="SSF52058">
    <property type="entry name" value="L domain-like"/>
    <property type="match status" value="2"/>
</dbReference>
<evidence type="ECO:0000256" key="21">
    <source>
        <dbReference type="SAM" id="SignalP"/>
    </source>
</evidence>
<dbReference type="Gene3D" id="3.80.10.10">
    <property type="entry name" value="Ribonuclease Inhibitor"/>
    <property type="match status" value="2"/>
</dbReference>
<proteinExistence type="predicted"/>
<dbReference type="FunFam" id="1.10.510.10:FF:000146">
    <property type="entry name" value="LRR receptor-like serine/threonine-protein kinase IOS1"/>
    <property type="match status" value="2"/>
</dbReference>
<dbReference type="InterPro" id="IPR003591">
    <property type="entry name" value="Leu-rich_rpt_typical-subtyp"/>
</dbReference>
<comment type="caution">
    <text evidence="23">The sequence shown here is derived from an EMBL/GenBank/DDBJ whole genome shotgun (WGS) entry which is preliminary data.</text>
</comment>
<dbReference type="InterPro" id="IPR001245">
    <property type="entry name" value="Ser-Thr/Tyr_kinase_cat_dom"/>
</dbReference>
<keyword evidence="24" id="KW-1185">Reference proteome</keyword>
<feature type="signal peptide" evidence="21">
    <location>
        <begin position="1"/>
        <end position="21"/>
    </location>
</feature>
<dbReference type="Pfam" id="PF13855">
    <property type="entry name" value="LRR_8"/>
    <property type="match status" value="1"/>
</dbReference>
<feature type="transmembrane region" description="Helical" evidence="20">
    <location>
        <begin position="501"/>
        <end position="526"/>
    </location>
</feature>
<dbReference type="InterPro" id="IPR000719">
    <property type="entry name" value="Prot_kinase_dom"/>
</dbReference>
<evidence type="ECO:0000313" key="23">
    <source>
        <dbReference type="EMBL" id="KAG2321183.1"/>
    </source>
</evidence>
<keyword evidence="15" id="KW-0675">Receptor</keyword>
<comment type="catalytic activity">
    <reaction evidence="17">
        <text>L-seryl-[protein] + ATP = O-phospho-L-seryl-[protein] + ADP + H(+)</text>
        <dbReference type="Rhea" id="RHEA:17989"/>
        <dbReference type="Rhea" id="RHEA-COMP:9863"/>
        <dbReference type="Rhea" id="RHEA-COMP:11604"/>
        <dbReference type="ChEBI" id="CHEBI:15378"/>
        <dbReference type="ChEBI" id="CHEBI:29999"/>
        <dbReference type="ChEBI" id="CHEBI:30616"/>
        <dbReference type="ChEBI" id="CHEBI:83421"/>
        <dbReference type="ChEBI" id="CHEBI:456216"/>
        <dbReference type="EC" id="2.7.11.1"/>
    </reaction>
</comment>
<dbReference type="Pfam" id="PF07714">
    <property type="entry name" value="PK_Tyr_Ser-Thr"/>
    <property type="match status" value="2"/>
</dbReference>
<evidence type="ECO:0000256" key="2">
    <source>
        <dbReference type="ARBA" id="ARBA00012513"/>
    </source>
</evidence>
<evidence type="ECO:0000256" key="7">
    <source>
        <dbReference type="ARBA" id="ARBA00022692"/>
    </source>
</evidence>
<feature type="binding site" evidence="18">
    <location>
        <position position="1545"/>
    </location>
    <ligand>
        <name>ATP</name>
        <dbReference type="ChEBI" id="CHEBI:30616"/>
    </ligand>
</feature>
<dbReference type="FunFam" id="3.80.10.10:FF:000129">
    <property type="entry name" value="Leucine-rich repeat receptor-like kinase"/>
    <property type="match status" value="1"/>
</dbReference>
<evidence type="ECO:0000313" key="24">
    <source>
        <dbReference type="Proteomes" id="UP000886595"/>
    </source>
</evidence>
<feature type="region of interest" description="Disordered" evidence="19">
    <location>
        <begin position="896"/>
        <end position="954"/>
    </location>
</feature>
<evidence type="ECO:0000256" key="20">
    <source>
        <dbReference type="SAM" id="Phobius"/>
    </source>
</evidence>
<dbReference type="Gene3D" id="1.10.510.10">
    <property type="entry name" value="Transferase(Phosphotransferase) domain 1"/>
    <property type="match status" value="2"/>
</dbReference>
<protein>
    <recommendedName>
        <fullName evidence="2">non-specific serine/threonine protein kinase</fullName>
        <ecNumber evidence="2">2.7.11.1</ecNumber>
    </recommendedName>
</protein>
<evidence type="ECO:0000256" key="14">
    <source>
        <dbReference type="ARBA" id="ARBA00023136"/>
    </source>
</evidence>
<feature type="chain" id="PRO_5036449114" description="non-specific serine/threonine protein kinase" evidence="21">
    <location>
        <begin position="22"/>
        <end position="1823"/>
    </location>
</feature>
<evidence type="ECO:0000256" key="18">
    <source>
        <dbReference type="PROSITE-ProRule" id="PRU10141"/>
    </source>
</evidence>
<organism evidence="23 24">
    <name type="scientific">Brassica carinata</name>
    <name type="common">Ethiopian mustard</name>
    <name type="synonym">Abyssinian cabbage</name>
    <dbReference type="NCBI Taxonomy" id="52824"/>
    <lineage>
        <taxon>Eukaryota</taxon>
        <taxon>Viridiplantae</taxon>
        <taxon>Streptophyta</taxon>
        <taxon>Embryophyta</taxon>
        <taxon>Tracheophyta</taxon>
        <taxon>Spermatophyta</taxon>
        <taxon>Magnoliopsida</taxon>
        <taxon>eudicotyledons</taxon>
        <taxon>Gunneridae</taxon>
        <taxon>Pentapetalae</taxon>
        <taxon>rosids</taxon>
        <taxon>malvids</taxon>
        <taxon>Brassicales</taxon>
        <taxon>Brassicaceae</taxon>
        <taxon>Brassiceae</taxon>
        <taxon>Brassica</taxon>
    </lineage>
</organism>
<keyword evidence="5" id="KW-0433">Leucine-rich repeat</keyword>
<dbReference type="GO" id="GO:0016020">
    <property type="term" value="C:membrane"/>
    <property type="evidence" value="ECO:0007669"/>
    <property type="project" value="UniProtKB-SubCell"/>
</dbReference>
<evidence type="ECO:0000256" key="3">
    <source>
        <dbReference type="ARBA" id="ARBA00022527"/>
    </source>
</evidence>
<evidence type="ECO:0000256" key="9">
    <source>
        <dbReference type="ARBA" id="ARBA00022737"/>
    </source>
</evidence>
<feature type="domain" description="Protein kinase" evidence="22">
    <location>
        <begin position="560"/>
        <end position="836"/>
    </location>
</feature>
<evidence type="ECO:0000256" key="8">
    <source>
        <dbReference type="ARBA" id="ARBA00022729"/>
    </source>
</evidence>
<evidence type="ECO:0000256" key="10">
    <source>
        <dbReference type="ARBA" id="ARBA00022741"/>
    </source>
</evidence>